<dbReference type="AlphaFoldDB" id="A0A1E3NY84"/>
<dbReference type="GO" id="GO:0140693">
    <property type="term" value="F:molecular condensate scaffold activity"/>
    <property type="evidence" value="ECO:0007669"/>
    <property type="project" value="EnsemblFungi"/>
</dbReference>
<dbReference type="Gene3D" id="3.30.70.330">
    <property type="match status" value="4"/>
</dbReference>
<dbReference type="Pfam" id="PF00658">
    <property type="entry name" value="MLLE"/>
    <property type="match status" value="1"/>
</dbReference>
<keyword evidence="14" id="KW-0175">Coiled coil</keyword>
<keyword evidence="5 13" id="KW-0963">Cytoplasm</keyword>
<dbReference type="Pfam" id="PF00076">
    <property type="entry name" value="RRM_1"/>
    <property type="match status" value="4"/>
</dbReference>
<dbReference type="GO" id="GO:0006446">
    <property type="term" value="P:regulation of translational initiation"/>
    <property type="evidence" value="ECO:0007669"/>
    <property type="project" value="EnsemblFungi"/>
</dbReference>
<keyword evidence="19" id="KW-1185">Reference proteome</keyword>
<dbReference type="GO" id="GO:0051028">
    <property type="term" value="P:mRNA transport"/>
    <property type="evidence" value="ECO:0007669"/>
    <property type="project" value="UniProtKB-KW"/>
</dbReference>
<dbReference type="InterPro" id="IPR000504">
    <property type="entry name" value="RRM_dom"/>
</dbReference>
<organism evidence="18 19">
    <name type="scientific">Wickerhamomyces anomalus (strain ATCC 58044 / CBS 1984 / NCYC 433 / NRRL Y-366-8)</name>
    <name type="common">Yeast</name>
    <name type="synonym">Hansenula anomala</name>
    <dbReference type="NCBI Taxonomy" id="683960"/>
    <lineage>
        <taxon>Eukaryota</taxon>
        <taxon>Fungi</taxon>
        <taxon>Dikarya</taxon>
        <taxon>Ascomycota</taxon>
        <taxon>Saccharomycotina</taxon>
        <taxon>Saccharomycetes</taxon>
        <taxon>Phaffomycetales</taxon>
        <taxon>Wickerhamomycetaceae</taxon>
        <taxon>Wickerhamomyces</taxon>
    </lineage>
</organism>
<dbReference type="OrthoDB" id="19742at2759"/>
<evidence type="ECO:0000313" key="18">
    <source>
        <dbReference type="EMBL" id="ODQ57662.1"/>
    </source>
</evidence>
<dbReference type="GO" id="GO:0000289">
    <property type="term" value="P:nuclear-transcribed mRNA poly(A) tail shortening"/>
    <property type="evidence" value="ECO:0007669"/>
    <property type="project" value="EnsemblFungi"/>
</dbReference>
<feature type="domain" description="RRM" evidence="16">
    <location>
        <begin position="146"/>
        <end position="223"/>
    </location>
</feature>
<dbReference type="GO" id="GO:0008143">
    <property type="term" value="F:poly(A) binding"/>
    <property type="evidence" value="ECO:0007669"/>
    <property type="project" value="EnsemblFungi"/>
</dbReference>
<dbReference type="STRING" id="683960.A0A1E3NY84"/>
<evidence type="ECO:0000256" key="12">
    <source>
        <dbReference type="PROSITE-ProRule" id="PRU00176"/>
    </source>
</evidence>
<evidence type="ECO:0000256" key="13">
    <source>
        <dbReference type="RuleBase" id="RU362004"/>
    </source>
</evidence>
<feature type="compositionally biased region" description="Low complexity" evidence="15">
    <location>
        <begin position="645"/>
        <end position="655"/>
    </location>
</feature>
<keyword evidence="11" id="KW-0539">Nucleus</keyword>
<dbReference type="PANTHER" id="PTHR24012">
    <property type="entry name" value="RNA BINDING PROTEIN"/>
    <property type="match status" value="1"/>
</dbReference>
<name>A0A1E3NY84_WICAA</name>
<dbReference type="InterPro" id="IPR036053">
    <property type="entry name" value="PABP-dom"/>
</dbReference>
<keyword evidence="6" id="KW-0507">mRNA processing</keyword>
<evidence type="ECO:0000256" key="6">
    <source>
        <dbReference type="ARBA" id="ARBA00022664"/>
    </source>
</evidence>
<keyword evidence="10 12" id="KW-0694">RNA-binding</keyword>
<dbReference type="InterPro" id="IPR003954">
    <property type="entry name" value="RRM_euk-type"/>
</dbReference>
<dbReference type="SMART" id="SM00361">
    <property type="entry name" value="RRM_1"/>
    <property type="match status" value="3"/>
</dbReference>
<evidence type="ECO:0000256" key="15">
    <source>
        <dbReference type="SAM" id="MobiDB-lite"/>
    </source>
</evidence>
<dbReference type="PROSITE" id="PS51309">
    <property type="entry name" value="PABC"/>
    <property type="match status" value="1"/>
</dbReference>
<dbReference type="CDD" id="cd12379">
    <property type="entry name" value="RRM2_I_PABPs"/>
    <property type="match status" value="1"/>
</dbReference>
<dbReference type="FunFam" id="3.30.70.330:FF:000385">
    <property type="entry name" value="Polyadenylate-binding protein"/>
    <property type="match status" value="1"/>
</dbReference>
<dbReference type="PROSITE" id="PS50102">
    <property type="entry name" value="RRM"/>
    <property type="match status" value="4"/>
</dbReference>
<protein>
    <recommendedName>
        <fullName evidence="13">Polyadenylate-binding protein</fullName>
        <shortName evidence="13">PABP</shortName>
    </recommendedName>
</protein>
<dbReference type="EMBL" id="KV454213">
    <property type="protein sequence ID" value="ODQ57662.1"/>
    <property type="molecule type" value="Genomic_DNA"/>
</dbReference>
<evidence type="ECO:0000313" key="19">
    <source>
        <dbReference type="Proteomes" id="UP000094112"/>
    </source>
</evidence>
<dbReference type="GO" id="GO:1990841">
    <property type="term" value="F:promoter-specific chromatin binding"/>
    <property type="evidence" value="ECO:0007669"/>
    <property type="project" value="EnsemblFungi"/>
</dbReference>
<evidence type="ECO:0000256" key="14">
    <source>
        <dbReference type="SAM" id="Coils"/>
    </source>
</evidence>
<keyword evidence="9" id="KW-0810">Translation regulation</keyword>
<dbReference type="InterPro" id="IPR034364">
    <property type="entry name" value="PABP_RRM1"/>
</dbReference>
<evidence type="ECO:0000256" key="7">
    <source>
        <dbReference type="ARBA" id="ARBA00022737"/>
    </source>
</evidence>
<evidence type="ECO:0000256" key="10">
    <source>
        <dbReference type="ARBA" id="ARBA00022884"/>
    </source>
</evidence>
<dbReference type="InterPro" id="IPR035979">
    <property type="entry name" value="RBD_domain_sf"/>
</dbReference>
<feature type="region of interest" description="Disordered" evidence="15">
    <location>
        <begin position="16"/>
        <end position="53"/>
    </location>
</feature>
<dbReference type="SUPFAM" id="SSF54928">
    <property type="entry name" value="RNA-binding domain, RBD"/>
    <property type="match status" value="2"/>
</dbReference>
<sequence>MSTTVDAVDKTVNELENLNINKEESPVAAESSATPTSAEESTEDPSSGSSQTVAETTASLYVGELEPSINEALLFEVFSPIGQVSSIRVCRDAVTKRSLGYAYVNFHNVKDGEKAIDQLNYTPVKGQPIRIMWSQRDPSKRKNGEGNIFIKNLHPAIDNKALHDTFSAFGRILSCKVATDNFGNSKGFGFVHFESQESANEAIESVNGMLLNNNEVFVGPHVPRRDRQSKYEEAIKSFTNVYVKNIDLEATDDEIKDLFTPFGAITSISVEKDQEGKSRGFGFVNFEEHEAAVKAIEALNDQDFKSKKLYVGRAQKKSERLEELKKQYEAARIEKLSKSQGVNLFVKNLDDSIDDEKLREEFQSFGTIASVKVMTDDTGKSKGFGFVSFSSPEEASRAISEMNQHMLAGKPLYVALAQRKDVRRSQLEQQIQARNQLRMQQAAAAGGLPGQFIPTPFMYGQQPGFLPPGARGPIGGPTPQFMMQPRPGQGIPPQQAGQWAGARQLPNGQPMYGVPQNFEQFPQGRGPNRGGFRGNQRPRNQGPEGQGSNVGQLAQILPTLPEPQQKRVLGEELYARIVATGKAQDPESAGKITGMMLDLPNQEILSLLENDELFKQHFDDASQAYEEFKQAVGEQQAEDGEEEAAAAPAAESTEA</sequence>
<dbReference type="CDD" id="cd12378">
    <property type="entry name" value="RRM1_I_PABPs"/>
    <property type="match status" value="1"/>
</dbReference>
<comment type="subcellular location">
    <subcellularLocation>
        <location evidence="2 13">Cytoplasm</location>
    </subcellularLocation>
    <subcellularLocation>
        <location evidence="1">Nucleus</location>
    </subcellularLocation>
</comment>
<keyword evidence="8" id="KW-0509">mRNA transport</keyword>
<dbReference type="SMART" id="SM00360">
    <property type="entry name" value="RRM"/>
    <property type="match status" value="4"/>
</dbReference>
<dbReference type="GO" id="GO:0010494">
    <property type="term" value="C:cytoplasmic stress granule"/>
    <property type="evidence" value="ECO:0007669"/>
    <property type="project" value="EnsemblFungi"/>
</dbReference>
<evidence type="ECO:0000256" key="3">
    <source>
        <dbReference type="ARBA" id="ARBA00008557"/>
    </source>
</evidence>
<evidence type="ECO:0000256" key="1">
    <source>
        <dbReference type="ARBA" id="ARBA00004123"/>
    </source>
</evidence>
<evidence type="ECO:0000256" key="8">
    <source>
        <dbReference type="ARBA" id="ARBA00022816"/>
    </source>
</evidence>
<comment type="similarity">
    <text evidence="3 13">Belongs to the polyadenylate-binding protein type-1 family.</text>
</comment>
<dbReference type="InterPro" id="IPR002004">
    <property type="entry name" value="PABP_HYD_C"/>
</dbReference>
<dbReference type="GO" id="GO:0060211">
    <property type="term" value="P:regulation of nuclear-transcribed mRNA poly(A) tail shortening"/>
    <property type="evidence" value="ECO:0007669"/>
    <property type="project" value="EnsemblFungi"/>
</dbReference>
<dbReference type="FunFam" id="3.30.70.330:FF:000003">
    <property type="entry name" value="Polyadenylate-binding protein"/>
    <property type="match status" value="1"/>
</dbReference>
<dbReference type="SUPFAM" id="SSF63570">
    <property type="entry name" value="PABC (PABP) domain"/>
    <property type="match status" value="1"/>
</dbReference>
<feature type="domain" description="RRM" evidence="16">
    <location>
        <begin position="239"/>
        <end position="316"/>
    </location>
</feature>
<dbReference type="InterPro" id="IPR006515">
    <property type="entry name" value="PABP_1234"/>
</dbReference>
<feature type="domain" description="RRM" evidence="16">
    <location>
        <begin position="58"/>
        <end position="136"/>
    </location>
</feature>
<keyword evidence="7" id="KW-0677">Repeat</keyword>
<dbReference type="InterPro" id="IPR045305">
    <property type="entry name" value="RRM2_I_PABPs"/>
</dbReference>
<dbReference type="NCBIfam" id="TIGR01628">
    <property type="entry name" value="PABP-1234"/>
    <property type="match status" value="1"/>
</dbReference>
<reference evidence="18 19" key="1">
    <citation type="journal article" date="2016" name="Proc. Natl. Acad. Sci. U.S.A.">
        <title>Comparative genomics of biotechnologically important yeasts.</title>
        <authorList>
            <person name="Riley R."/>
            <person name="Haridas S."/>
            <person name="Wolfe K.H."/>
            <person name="Lopes M.R."/>
            <person name="Hittinger C.T."/>
            <person name="Goeker M."/>
            <person name="Salamov A.A."/>
            <person name="Wisecaver J.H."/>
            <person name="Long T.M."/>
            <person name="Calvey C.H."/>
            <person name="Aerts A.L."/>
            <person name="Barry K.W."/>
            <person name="Choi C."/>
            <person name="Clum A."/>
            <person name="Coughlan A.Y."/>
            <person name="Deshpande S."/>
            <person name="Douglass A.P."/>
            <person name="Hanson S.J."/>
            <person name="Klenk H.-P."/>
            <person name="LaButti K.M."/>
            <person name="Lapidus A."/>
            <person name="Lindquist E.A."/>
            <person name="Lipzen A.M."/>
            <person name="Meier-Kolthoff J.P."/>
            <person name="Ohm R.A."/>
            <person name="Otillar R.P."/>
            <person name="Pangilinan J.L."/>
            <person name="Peng Y."/>
            <person name="Rokas A."/>
            <person name="Rosa C.A."/>
            <person name="Scheuner C."/>
            <person name="Sibirny A.A."/>
            <person name="Slot J.C."/>
            <person name="Stielow J.B."/>
            <person name="Sun H."/>
            <person name="Kurtzman C.P."/>
            <person name="Blackwell M."/>
            <person name="Grigoriev I.V."/>
            <person name="Jeffries T.W."/>
        </authorList>
    </citation>
    <scope>NUCLEOTIDE SEQUENCE [LARGE SCALE GENOMIC DNA]</scope>
    <source>
        <strain evidence="19">ATCC 58044 / CBS 1984 / NCYC 433 / NRRL Y-366-8</strain>
    </source>
</reference>
<evidence type="ECO:0000256" key="9">
    <source>
        <dbReference type="ARBA" id="ARBA00022845"/>
    </source>
</evidence>
<dbReference type="RefSeq" id="XP_019036869.1">
    <property type="nucleotide sequence ID" value="XM_019186557.1"/>
</dbReference>
<dbReference type="GO" id="GO:0008428">
    <property type="term" value="F:ribonuclease inhibitor activity"/>
    <property type="evidence" value="ECO:0007669"/>
    <property type="project" value="EnsemblFungi"/>
</dbReference>
<dbReference type="GO" id="GO:0005840">
    <property type="term" value="C:ribosome"/>
    <property type="evidence" value="ECO:0007669"/>
    <property type="project" value="EnsemblFungi"/>
</dbReference>
<dbReference type="InterPro" id="IPR012677">
    <property type="entry name" value="Nucleotide-bd_a/b_plait_sf"/>
</dbReference>
<dbReference type="CDD" id="cd12380">
    <property type="entry name" value="RRM3_I_PABPs"/>
    <property type="match status" value="1"/>
</dbReference>
<dbReference type="Gene3D" id="1.10.1900.10">
    <property type="entry name" value="c-terminal domain of poly(a) binding protein"/>
    <property type="match status" value="1"/>
</dbReference>
<feature type="domain" description="PABC" evidence="17">
    <location>
        <begin position="549"/>
        <end position="630"/>
    </location>
</feature>
<accession>A0A1E3NY84</accession>
<dbReference type="GO" id="GO:0031124">
    <property type="term" value="P:mRNA 3'-end processing"/>
    <property type="evidence" value="ECO:0007669"/>
    <property type="project" value="EnsemblFungi"/>
</dbReference>
<feature type="compositionally biased region" description="Low complexity" evidence="15">
    <location>
        <begin position="16"/>
        <end position="47"/>
    </location>
</feature>
<dbReference type="GeneID" id="30203803"/>
<proteinExistence type="inferred from homology"/>
<feature type="domain" description="RRM" evidence="16">
    <location>
        <begin position="342"/>
        <end position="419"/>
    </location>
</feature>
<feature type="region of interest" description="Disordered" evidence="15">
    <location>
        <begin position="501"/>
        <end position="550"/>
    </location>
</feature>
<evidence type="ECO:0000259" key="17">
    <source>
        <dbReference type="PROSITE" id="PS51309"/>
    </source>
</evidence>
<gene>
    <name evidence="18" type="ORF">WICANDRAFT_97050</name>
</gene>
<dbReference type="CDD" id="cd12381">
    <property type="entry name" value="RRM4_I_PABPs"/>
    <property type="match status" value="1"/>
</dbReference>
<comment type="function">
    <text evidence="13">Binds the poly(A) tail of mRNA.</text>
</comment>
<dbReference type="GO" id="GO:0071014">
    <property type="term" value="C:post-mRNA release spliceosomal complex"/>
    <property type="evidence" value="ECO:0007669"/>
    <property type="project" value="EnsemblFungi"/>
</dbReference>
<feature type="coiled-coil region" evidence="14">
    <location>
        <begin position="307"/>
        <end position="334"/>
    </location>
</feature>
<dbReference type="Proteomes" id="UP000094112">
    <property type="component" value="Unassembled WGS sequence"/>
</dbReference>
<keyword evidence="4" id="KW-0813">Transport</keyword>
<evidence type="ECO:0000256" key="11">
    <source>
        <dbReference type="ARBA" id="ARBA00023242"/>
    </source>
</evidence>
<evidence type="ECO:0000256" key="2">
    <source>
        <dbReference type="ARBA" id="ARBA00004496"/>
    </source>
</evidence>
<dbReference type="SMART" id="SM00517">
    <property type="entry name" value="PolyA"/>
    <property type="match status" value="1"/>
</dbReference>
<evidence type="ECO:0000256" key="5">
    <source>
        <dbReference type="ARBA" id="ARBA00022490"/>
    </source>
</evidence>
<evidence type="ECO:0000259" key="16">
    <source>
        <dbReference type="PROSITE" id="PS50102"/>
    </source>
</evidence>
<dbReference type="FunFam" id="3.30.70.330:FF:000520">
    <property type="entry name" value="Polyadenylate-binding protein"/>
    <property type="match status" value="1"/>
</dbReference>
<dbReference type="FunFam" id="3.30.70.330:FF:000441">
    <property type="entry name" value="Polyadenylate-binding protein"/>
    <property type="match status" value="1"/>
</dbReference>
<evidence type="ECO:0000256" key="4">
    <source>
        <dbReference type="ARBA" id="ARBA00022448"/>
    </source>
</evidence>
<feature type="region of interest" description="Disordered" evidence="15">
    <location>
        <begin position="630"/>
        <end position="655"/>
    </location>
</feature>